<evidence type="ECO:0000313" key="2">
    <source>
        <dbReference type="EMBL" id="KAA6304126.1"/>
    </source>
</evidence>
<feature type="domain" description="Glycoside hydrolase 123 N-terminal" evidence="1">
    <location>
        <begin position="1"/>
        <end position="43"/>
    </location>
</feature>
<accession>A0A5J4P482</accession>
<proteinExistence type="predicted"/>
<name>A0A5J4P482_9ZZZZ</name>
<sequence>MADVLDNVKRIDVKANTVQPVWVTIWIPSGAKAGKYNGKLTVSGENTSPMTLNIDLEVQNRTLPSPKDWHFHLDLWQNPYSVARYYQV</sequence>
<gene>
    <name evidence="2" type="ORF">EZS27_044230</name>
</gene>
<reference evidence="2" key="1">
    <citation type="submission" date="2019-03" db="EMBL/GenBank/DDBJ databases">
        <title>Single cell metagenomics reveals metabolic interactions within the superorganism composed of flagellate Streblomastix strix and complex community of Bacteroidetes bacteria on its surface.</title>
        <authorList>
            <person name="Treitli S.C."/>
            <person name="Kolisko M."/>
            <person name="Husnik F."/>
            <person name="Keeling P."/>
            <person name="Hampl V."/>
        </authorList>
    </citation>
    <scope>NUCLEOTIDE SEQUENCE</scope>
    <source>
        <strain evidence="2">STM</strain>
    </source>
</reference>
<feature type="non-terminal residue" evidence="2">
    <location>
        <position position="88"/>
    </location>
</feature>
<dbReference type="InterPro" id="IPR053850">
    <property type="entry name" value="Glyco_hydro_123_N_2"/>
</dbReference>
<comment type="caution">
    <text evidence="2">The sequence shown here is derived from an EMBL/GenBank/DDBJ whole genome shotgun (WGS) entry which is preliminary data.</text>
</comment>
<evidence type="ECO:0000259" key="1">
    <source>
        <dbReference type="Pfam" id="PF22680"/>
    </source>
</evidence>
<dbReference type="EMBL" id="SNRY01011763">
    <property type="protein sequence ID" value="KAA6304126.1"/>
    <property type="molecule type" value="Genomic_DNA"/>
</dbReference>
<dbReference type="Pfam" id="PF22680">
    <property type="entry name" value="Glyco_hydro_123_N_2"/>
    <property type="match status" value="1"/>
</dbReference>
<organism evidence="2">
    <name type="scientific">termite gut metagenome</name>
    <dbReference type="NCBI Taxonomy" id="433724"/>
    <lineage>
        <taxon>unclassified sequences</taxon>
        <taxon>metagenomes</taxon>
        <taxon>organismal metagenomes</taxon>
    </lineage>
</organism>
<dbReference type="AlphaFoldDB" id="A0A5J4P482"/>
<protein>
    <recommendedName>
        <fullName evidence="1">Glycoside hydrolase 123 N-terminal domain-containing protein</fullName>
    </recommendedName>
</protein>